<proteinExistence type="predicted"/>
<comment type="caution">
    <text evidence="1">The sequence shown here is derived from an EMBL/GenBank/DDBJ whole genome shotgun (WGS) entry which is preliminary data.</text>
</comment>
<sequence length="210" mass="22864">MAVIQVDLGRVTGEQGPPGQAATIRIGKVTAGDTPQVINTGSPTNAVLNFVLPTGQPAAVSTERAEIDAAPRLERQEQPAECQETKDDEAGTLVHPRRELYVQSLRQPEGLFEECDTEGLDEKEVRLLACFCPVKGMGRDGKLHYGFLTGQAECAMRELGHEPEHFGVLGCDEMQGRAYRWLALEELLALAVGGIQSLEKRVKQLEEGGR</sequence>
<dbReference type="AlphaFoldDB" id="A0A9D2M1A6"/>
<reference evidence="1" key="2">
    <citation type="submission" date="2021-04" db="EMBL/GenBank/DDBJ databases">
        <authorList>
            <person name="Gilroy R."/>
        </authorList>
    </citation>
    <scope>NUCLEOTIDE SEQUENCE</scope>
    <source>
        <strain evidence="1">ChiBcec8-14828</strain>
    </source>
</reference>
<name>A0A9D2M1A6_9FIRM</name>
<dbReference type="EMBL" id="DWYA01000013">
    <property type="protein sequence ID" value="HJB39040.1"/>
    <property type="molecule type" value="Genomic_DNA"/>
</dbReference>
<dbReference type="Proteomes" id="UP000824209">
    <property type="component" value="Unassembled WGS sequence"/>
</dbReference>
<evidence type="ECO:0008006" key="3">
    <source>
        <dbReference type="Google" id="ProtNLM"/>
    </source>
</evidence>
<organism evidence="1 2">
    <name type="scientific">Candidatus Ruthenibacterium avium</name>
    <dbReference type="NCBI Taxonomy" id="2838751"/>
    <lineage>
        <taxon>Bacteria</taxon>
        <taxon>Bacillati</taxon>
        <taxon>Bacillota</taxon>
        <taxon>Clostridia</taxon>
        <taxon>Eubacteriales</taxon>
        <taxon>Oscillospiraceae</taxon>
        <taxon>Ruthenibacterium</taxon>
    </lineage>
</organism>
<evidence type="ECO:0000313" key="2">
    <source>
        <dbReference type="Proteomes" id="UP000824209"/>
    </source>
</evidence>
<reference evidence="1" key="1">
    <citation type="journal article" date="2021" name="PeerJ">
        <title>Extensive microbial diversity within the chicken gut microbiome revealed by metagenomics and culture.</title>
        <authorList>
            <person name="Gilroy R."/>
            <person name="Ravi A."/>
            <person name="Getino M."/>
            <person name="Pursley I."/>
            <person name="Horton D.L."/>
            <person name="Alikhan N.F."/>
            <person name="Baker D."/>
            <person name="Gharbi K."/>
            <person name="Hall N."/>
            <person name="Watson M."/>
            <person name="Adriaenssens E.M."/>
            <person name="Foster-Nyarko E."/>
            <person name="Jarju S."/>
            <person name="Secka A."/>
            <person name="Antonio M."/>
            <person name="Oren A."/>
            <person name="Chaudhuri R.R."/>
            <person name="La Ragione R."/>
            <person name="Hildebrand F."/>
            <person name="Pallen M.J."/>
        </authorList>
    </citation>
    <scope>NUCLEOTIDE SEQUENCE</scope>
    <source>
        <strain evidence="1">ChiBcec8-14828</strain>
    </source>
</reference>
<accession>A0A9D2M1A6</accession>
<gene>
    <name evidence="1" type="ORF">H9943_01435</name>
</gene>
<protein>
    <recommendedName>
        <fullName evidence="3">Peptidase S74 domain-containing protein</fullName>
    </recommendedName>
</protein>
<evidence type="ECO:0000313" key="1">
    <source>
        <dbReference type="EMBL" id="HJB39040.1"/>
    </source>
</evidence>